<dbReference type="Pfam" id="PF18038">
    <property type="entry name" value="FERM_N_2"/>
    <property type="match status" value="1"/>
</dbReference>
<dbReference type="InterPro" id="IPR008266">
    <property type="entry name" value="Tyr_kinase_AS"/>
</dbReference>
<evidence type="ECO:0000256" key="1">
    <source>
        <dbReference type="ARBA" id="ARBA00004246"/>
    </source>
</evidence>
<keyword evidence="12" id="KW-0965">Cell junction</keyword>
<dbReference type="eggNOG" id="KOG4257">
    <property type="taxonomic scope" value="Eukaryota"/>
</dbReference>
<evidence type="ECO:0000313" key="16">
    <source>
        <dbReference type="Proteomes" id="UP000015103"/>
    </source>
</evidence>
<evidence type="ECO:0000256" key="8">
    <source>
        <dbReference type="ARBA" id="ARBA00022679"/>
    </source>
</evidence>
<keyword evidence="11" id="KW-0067">ATP-binding</keyword>
<reference evidence="15" key="1">
    <citation type="submission" date="2015-05" db="UniProtKB">
        <authorList>
            <consortium name="EnsemblMetazoa"/>
        </authorList>
    </citation>
    <scope>IDENTIFICATION</scope>
</reference>
<dbReference type="PROSITE" id="PS00107">
    <property type="entry name" value="PROTEIN_KINASE_ATP"/>
    <property type="match status" value="1"/>
</dbReference>
<dbReference type="GO" id="GO:0009887">
    <property type="term" value="P:animal organ morphogenesis"/>
    <property type="evidence" value="ECO:0007669"/>
    <property type="project" value="UniProtKB-ARBA"/>
</dbReference>
<dbReference type="Gene3D" id="1.20.80.10">
    <property type="match status" value="1"/>
</dbReference>
<dbReference type="InterPro" id="IPR017441">
    <property type="entry name" value="Protein_kinase_ATP_BS"/>
</dbReference>
<dbReference type="InterPro" id="IPR005189">
    <property type="entry name" value="Focal_adhesion_kin_target_dom"/>
</dbReference>
<keyword evidence="13" id="KW-0472">Membrane</keyword>
<dbReference type="InterPro" id="IPR001245">
    <property type="entry name" value="Ser-Thr/Tyr_kinase_cat_dom"/>
</dbReference>
<accession>T1I867</accession>
<dbReference type="InterPro" id="IPR011009">
    <property type="entry name" value="Kinase-like_dom_sf"/>
</dbReference>
<dbReference type="InterPro" id="IPR011993">
    <property type="entry name" value="PH-like_dom_sf"/>
</dbReference>
<evidence type="ECO:0000256" key="14">
    <source>
        <dbReference type="ARBA" id="ARBA00023273"/>
    </source>
</evidence>
<dbReference type="Gene3D" id="3.10.20.90">
    <property type="entry name" value="Phosphatidylinositol 3-kinase Catalytic Subunit, Chain A, domain 1"/>
    <property type="match status" value="1"/>
</dbReference>
<evidence type="ECO:0000256" key="5">
    <source>
        <dbReference type="ARBA" id="ARBA00022475"/>
    </source>
</evidence>
<evidence type="ECO:0000256" key="6">
    <source>
        <dbReference type="ARBA" id="ARBA00022490"/>
    </source>
</evidence>
<protein>
    <submittedName>
        <fullName evidence="15">Uncharacterized protein</fullName>
    </submittedName>
</protein>
<evidence type="ECO:0000256" key="11">
    <source>
        <dbReference type="ARBA" id="ARBA00022840"/>
    </source>
</evidence>
<dbReference type="EMBL" id="ACPB03011989">
    <property type="status" value="NOT_ANNOTATED_CDS"/>
    <property type="molecule type" value="Genomic_DNA"/>
</dbReference>
<dbReference type="SUPFAM" id="SSF50729">
    <property type="entry name" value="PH domain-like"/>
    <property type="match status" value="1"/>
</dbReference>
<evidence type="ECO:0000256" key="9">
    <source>
        <dbReference type="ARBA" id="ARBA00022741"/>
    </source>
</evidence>
<dbReference type="Pfam" id="PF03623">
    <property type="entry name" value="Focal_AT"/>
    <property type="match status" value="1"/>
</dbReference>
<dbReference type="GO" id="GO:0008284">
    <property type="term" value="P:positive regulation of cell population proliferation"/>
    <property type="evidence" value="ECO:0007669"/>
    <property type="project" value="UniProtKB-ARBA"/>
</dbReference>
<dbReference type="Gene3D" id="1.10.510.10">
    <property type="entry name" value="Transferase(Phosphotransferase) domain 1"/>
    <property type="match status" value="1"/>
</dbReference>
<dbReference type="STRING" id="13249.T1I867"/>
<dbReference type="EMBL" id="ACPB03011990">
    <property type="status" value="NOT_ANNOTATED_CDS"/>
    <property type="molecule type" value="Genomic_DNA"/>
</dbReference>
<dbReference type="Gene3D" id="3.30.200.20">
    <property type="entry name" value="Phosphorylase Kinase, domain 1"/>
    <property type="match status" value="1"/>
</dbReference>
<dbReference type="Gene3D" id="2.30.29.30">
    <property type="entry name" value="Pleckstrin-homology domain (PH domain)/Phosphotyrosine-binding domain (PTB)"/>
    <property type="match status" value="1"/>
</dbReference>
<dbReference type="FunFam" id="1.10.510.10:FF:000039">
    <property type="entry name" value="Focal adhesion kinase, isoform D"/>
    <property type="match status" value="1"/>
</dbReference>
<dbReference type="SUPFAM" id="SSF54236">
    <property type="entry name" value="Ubiquitin-like"/>
    <property type="match status" value="1"/>
</dbReference>
<dbReference type="GO" id="GO:0042995">
    <property type="term" value="C:cell projection"/>
    <property type="evidence" value="ECO:0007669"/>
    <property type="project" value="UniProtKB-SubCell"/>
</dbReference>
<keyword evidence="5" id="KW-1003">Cell membrane</keyword>
<dbReference type="SUPFAM" id="SSF47031">
    <property type="entry name" value="Second domain of FERM"/>
    <property type="match status" value="1"/>
</dbReference>
<dbReference type="HOGENOM" id="CLU_002646_0_1_1"/>
<dbReference type="PROSITE" id="PS50057">
    <property type="entry name" value="FERM_3"/>
    <property type="match status" value="1"/>
</dbReference>
<dbReference type="SMART" id="SM00219">
    <property type="entry name" value="TyrKc"/>
    <property type="match status" value="1"/>
</dbReference>
<dbReference type="VEuPathDB" id="VectorBase:RPRC012489"/>
<dbReference type="GO" id="GO:0030182">
    <property type="term" value="P:neuron differentiation"/>
    <property type="evidence" value="ECO:0007669"/>
    <property type="project" value="UniProtKB-ARBA"/>
</dbReference>
<dbReference type="InterPro" id="IPR035963">
    <property type="entry name" value="FERM_2"/>
</dbReference>
<dbReference type="PANTHER" id="PTHR46221:SF9">
    <property type="entry name" value="NON-SPECIFIC PROTEIN-TYROSINE KINASE"/>
    <property type="match status" value="1"/>
</dbReference>
<dbReference type="PROSITE" id="PS00109">
    <property type="entry name" value="PROTEIN_KINASE_TYR"/>
    <property type="match status" value="1"/>
</dbReference>
<dbReference type="CDD" id="cd13190">
    <property type="entry name" value="FERM_C_FAK1"/>
    <property type="match status" value="1"/>
</dbReference>
<evidence type="ECO:0000256" key="2">
    <source>
        <dbReference type="ARBA" id="ARBA00004316"/>
    </source>
</evidence>
<dbReference type="InterPro" id="IPR020635">
    <property type="entry name" value="Tyr_kinase_cat_dom"/>
</dbReference>
<keyword evidence="6" id="KW-0963">Cytoplasm</keyword>
<dbReference type="Proteomes" id="UP000015103">
    <property type="component" value="Unassembled WGS sequence"/>
</dbReference>
<dbReference type="Gene3D" id="1.20.120.330">
    <property type="entry name" value="Nucleotidyltransferases domain 2"/>
    <property type="match status" value="1"/>
</dbReference>
<evidence type="ECO:0000256" key="7">
    <source>
        <dbReference type="ARBA" id="ARBA00022553"/>
    </source>
</evidence>
<keyword evidence="9" id="KW-0547">Nucleotide-binding</keyword>
<dbReference type="GO" id="GO:0007172">
    <property type="term" value="P:signal complex assembly"/>
    <property type="evidence" value="ECO:0007669"/>
    <property type="project" value="InterPro"/>
</dbReference>
<evidence type="ECO:0000256" key="4">
    <source>
        <dbReference type="ARBA" id="ARBA00004496"/>
    </source>
</evidence>
<dbReference type="InterPro" id="IPR041390">
    <property type="entry name" value="FADK_N"/>
</dbReference>
<sequence length="1228" mass="139952">TSTSTVKIHLQNGSSISVKHNDATDIKGIITAVTESLDSGKREYCKCYALQIYHVLSGDSYWLHQDTTMAQVVERFDQLYPISEWKFDLRIRFVPKDLGDLYEKDRITCYYYFDQVRNEYLKHEKSQKADIDLAINIASLCIKHHFRDTPQFNLEKKSNLEYLEKEVGLQRFIPQKLFEAHKPKTMRKLLQTQFKKVTSVSDKETLMKFFENVSQVYSYDQESYQCSLGSGWSIPVELVIGPSSGLAYISHRSTTPTKMADFAKIENLQTLYSDCKAHRKALLRLSVCEATEALTITCASLVEAESLAHLLDGYWRLEQTVPTKVTSIWQRTESRKQRESKDGKTRSVLSDDYAEIVDEDGDYSTPTTKDYELARWQIELGEIIGEGQFGDVHCGTCTLISGQKLEVAIKTCKPGSDMATTEVFLEEAYIMQQFEHKHIVHLVGVCTENPVCIVMELAKLGELRAYLHDHKNTLQLSTLLLYVYQLSTALSYLESKKFVHRDIAARNVLVASEDCVKLGDFGLSRWVEERSYYKASRGKLPIKWMAPESINFRRFTTASDVWMFGVCMWEILTLGVKPFQGVRNNEVIGKLDNGERLPLPHGCPPRLYSLMVQCWEYEPSKRPSFNHLKSRLYEIMSEEKSQAQETLKRENRRVQAMSWANDFLLLLFLNHFLTNLFNFQQKDTGAVTYIVAQDPEVLAQLMRENQNAKRINPSLYTAPASPFNILAVEIDSKPADVAAGDEKEVSIRFKSIRRISEESLNFGHFIPTVNLLNTLLLNFSYSNDILSTTLADCLSSSVMSFLLTNAKNNVKISPLIYKQHQSSTWKAHNTFFNPNLPRLNRSSTTLALFDLKLPFQDSIFSTTTDPFALNNYKLHMRYNACSYSQLHAGEKVAIFSYCIKHWKLGNILFKFECTSGGIMIYTLFHKVYVNKNEPTFSITRTKQKGITANCRGSSGLYGDLLAVERGVISPGVDLEQEELERRLKQQIKEAEEDSKWLVEGENNLVSFNLQSVQYFQIFEIPDFTFFFILFTEKTSSIAASLSDNDSSEGPSTNTDSLSRKSASSVEKVVRLKVKFNYILAQKYEFIRPFKPKMEPTPTADLDRNNDRVYECTTSVVKAVMALSQGVQEAQTSMYLNLVRKVGIELRALLTSVDVLVGIFPQTAIREVEMAHQVLGKDMSELVNAMKLAQHYSSTTLDSVYRKGMLSAAHVLAMDAKNLLDVVDSIRIK</sequence>
<dbReference type="GO" id="GO:0005524">
    <property type="term" value="F:ATP binding"/>
    <property type="evidence" value="ECO:0007669"/>
    <property type="project" value="UniProtKB-UniRule"/>
</dbReference>
<keyword evidence="10" id="KW-0418">Kinase</keyword>
<dbReference type="SUPFAM" id="SSF68993">
    <property type="entry name" value="FAT domain of focal adhesion kinase"/>
    <property type="match status" value="1"/>
</dbReference>
<dbReference type="Pfam" id="PF07714">
    <property type="entry name" value="PK_Tyr_Ser-Thr"/>
    <property type="match status" value="1"/>
</dbReference>
<dbReference type="AlphaFoldDB" id="T1I867"/>
<dbReference type="Pfam" id="PF00373">
    <property type="entry name" value="FERM_M"/>
    <property type="match status" value="1"/>
</dbReference>
<dbReference type="InterPro" id="IPR000299">
    <property type="entry name" value="FERM_domain"/>
</dbReference>
<dbReference type="GO" id="GO:0004713">
    <property type="term" value="F:protein tyrosine kinase activity"/>
    <property type="evidence" value="ECO:0007669"/>
    <property type="project" value="InterPro"/>
</dbReference>
<organism evidence="15 16">
    <name type="scientific">Rhodnius prolixus</name>
    <name type="common">Triatomid bug</name>
    <dbReference type="NCBI Taxonomy" id="13249"/>
    <lineage>
        <taxon>Eukaryota</taxon>
        <taxon>Metazoa</taxon>
        <taxon>Ecdysozoa</taxon>
        <taxon>Arthropoda</taxon>
        <taxon>Hexapoda</taxon>
        <taxon>Insecta</taxon>
        <taxon>Pterygota</taxon>
        <taxon>Neoptera</taxon>
        <taxon>Paraneoptera</taxon>
        <taxon>Hemiptera</taxon>
        <taxon>Heteroptera</taxon>
        <taxon>Panheteroptera</taxon>
        <taxon>Cimicomorpha</taxon>
        <taxon>Reduviidae</taxon>
        <taxon>Triatominae</taxon>
        <taxon>Rhodnius</taxon>
    </lineage>
</organism>
<dbReference type="SUPFAM" id="SSF56112">
    <property type="entry name" value="Protein kinase-like (PK-like)"/>
    <property type="match status" value="1"/>
</dbReference>
<dbReference type="SMART" id="SM00295">
    <property type="entry name" value="B41"/>
    <property type="match status" value="1"/>
</dbReference>
<dbReference type="InterPro" id="IPR029071">
    <property type="entry name" value="Ubiquitin-like_domsf"/>
</dbReference>
<evidence type="ECO:0000256" key="3">
    <source>
        <dbReference type="ARBA" id="ARBA00004413"/>
    </source>
</evidence>
<dbReference type="GO" id="GO:0005886">
    <property type="term" value="C:plasma membrane"/>
    <property type="evidence" value="ECO:0007669"/>
    <property type="project" value="UniProtKB-SubCell"/>
</dbReference>
<dbReference type="FunCoup" id="T1I867">
    <property type="interactions" value="188"/>
</dbReference>
<dbReference type="EnsemblMetazoa" id="RPRC012489-RA">
    <property type="protein sequence ID" value="RPRC012489-PA"/>
    <property type="gene ID" value="RPRC012489"/>
</dbReference>
<dbReference type="CDD" id="cd14473">
    <property type="entry name" value="FERM_B-lobe"/>
    <property type="match status" value="1"/>
</dbReference>
<dbReference type="OMA" id="YELDRNH"/>
<dbReference type="PROSITE" id="PS50011">
    <property type="entry name" value="PROTEIN_KINASE_DOM"/>
    <property type="match status" value="1"/>
</dbReference>
<dbReference type="InterPro" id="IPR041784">
    <property type="entry name" value="FAK1/PYK2_FERM_C"/>
</dbReference>
<dbReference type="InterPro" id="IPR014352">
    <property type="entry name" value="FERM/acyl-CoA-bd_prot_sf"/>
</dbReference>
<name>T1I867_RHOPR</name>
<proteinExistence type="predicted"/>
<dbReference type="InterPro" id="IPR036137">
    <property type="entry name" value="Focal_adhe_kin_target_dom_sf"/>
</dbReference>
<dbReference type="InterPro" id="IPR049385">
    <property type="entry name" value="FAK1-like_FERM_C"/>
</dbReference>
<evidence type="ECO:0000256" key="10">
    <source>
        <dbReference type="ARBA" id="ARBA00022777"/>
    </source>
</evidence>
<dbReference type="InterPro" id="IPR019748">
    <property type="entry name" value="FERM_central"/>
</dbReference>
<keyword evidence="16" id="KW-1185">Reference proteome</keyword>
<dbReference type="InterPro" id="IPR000719">
    <property type="entry name" value="Prot_kinase_dom"/>
</dbReference>
<evidence type="ECO:0000256" key="13">
    <source>
        <dbReference type="ARBA" id="ARBA00023136"/>
    </source>
</evidence>
<evidence type="ECO:0000313" key="15">
    <source>
        <dbReference type="EnsemblMetazoa" id="RPRC012489-PA"/>
    </source>
</evidence>
<dbReference type="GO" id="GO:0005925">
    <property type="term" value="C:focal adhesion"/>
    <property type="evidence" value="ECO:0007669"/>
    <property type="project" value="UniProtKB-SubCell"/>
</dbReference>
<dbReference type="GO" id="GO:0005737">
    <property type="term" value="C:cytoplasm"/>
    <property type="evidence" value="ECO:0007669"/>
    <property type="project" value="UniProtKB-SubCell"/>
</dbReference>
<dbReference type="InterPro" id="IPR019749">
    <property type="entry name" value="Band_41_domain"/>
</dbReference>
<evidence type="ECO:0000256" key="12">
    <source>
        <dbReference type="ARBA" id="ARBA00022949"/>
    </source>
</evidence>
<keyword evidence="8" id="KW-0808">Transferase</keyword>
<comment type="subcellular location">
    <subcellularLocation>
        <location evidence="1">Cell junction</location>
        <location evidence="1">Focal adhesion</location>
    </subcellularLocation>
    <subcellularLocation>
        <location evidence="3">Cell membrane</location>
        <topology evidence="3">Peripheral membrane protein</topology>
        <orientation evidence="3">Cytoplasmic side</orientation>
    </subcellularLocation>
    <subcellularLocation>
        <location evidence="2">Cell projection</location>
    </subcellularLocation>
    <subcellularLocation>
        <location evidence="4">Cytoplasm</location>
    </subcellularLocation>
</comment>
<keyword evidence="7" id="KW-0597">Phosphoprotein</keyword>
<dbReference type="Pfam" id="PF21477">
    <property type="entry name" value="FERM_C_FAK1"/>
    <property type="match status" value="1"/>
</dbReference>
<dbReference type="PRINTS" id="PR00109">
    <property type="entry name" value="TYRKINASE"/>
</dbReference>
<keyword evidence="14" id="KW-0966">Cell projection</keyword>
<dbReference type="PANTHER" id="PTHR46221">
    <property type="entry name" value="FERM AND PDZ DOMAIN-CONTAINING PROTEIN FAMILY MEMBER"/>
    <property type="match status" value="1"/>
</dbReference>
<dbReference type="InParanoid" id="T1I867"/>